<reference evidence="2" key="1">
    <citation type="submission" date="2022-04" db="EMBL/GenBank/DDBJ databases">
        <title>Roseibium sp. CAU 1639 isolated from mud.</title>
        <authorList>
            <person name="Kim W."/>
        </authorList>
    </citation>
    <scope>NUCLEOTIDE SEQUENCE</scope>
    <source>
        <strain evidence="2">CAU 1639</strain>
    </source>
</reference>
<gene>
    <name evidence="2" type="ORF">M0H32_07985</name>
</gene>
<dbReference type="EMBL" id="JALNMJ010000004">
    <property type="protein sequence ID" value="MCK7612095.1"/>
    <property type="molecule type" value="Genomic_DNA"/>
</dbReference>
<proteinExistence type="predicted"/>
<dbReference type="Proteomes" id="UP001431221">
    <property type="component" value="Unassembled WGS sequence"/>
</dbReference>
<comment type="caution">
    <text evidence="2">The sequence shown here is derived from an EMBL/GenBank/DDBJ whole genome shotgun (WGS) entry which is preliminary data.</text>
</comment>
<sequence length="164" mass="17806">MTNMRAQKPLLQLALVFVLVAPVPAFSEDWAYLDDRSTPQKLVESYYFAISHRYYAQAYGYFQDGAAPADFDSWAKGYSDTGTVTVKFGATAPDPGAGQIFWALPVAISAAKTDGTTQVFTGCYKIHMANPGMQTDPPYQPMGIVSATLKETKKAFDTIAPGPC</sequence>
<feature type="signal peptide" evidence="1">
    <location>
        <begin position="1"/>
        <end position="27"/>
    </location>
</feature>
<keyword evidence="3" id="KW-1185">Reference proteome</keyword>
<evidence type="ECO:0000313" key="2">
    <source>
        <dbReference type="EMBL" id="MCK7612095.1"/>
    </source>
</evidence>
<feature type="chain" id="PRO_5045248105" evidence="1">
    <location>
        <begin position="28"/>
        <end position="164"/>
    </location>
</feature>
<dbReference type="RefSeq" id="WP_248153048.1">
    <property type="nucleotide sequence ID" value="NZ_JALNMJ010000004.1"/>
</dbReference>
<accession>A0ABT0GRM4</accession>
<evidence type="ECO:0000256" key="1">
    <source>
        <dbReference type="SAM" id="SignalP"/>
    </source>
</evidence>
<keyword evidence="1" id="KW-0732">Signal</keyword>
<protein>
    <submittedName>
        <fullName evidence="2">Uncharacterized protein</fullName>
    </submittedName>
</protein>
<organism evidence="2 3">
    <name type="scientific">Roseibium sediminicola</name>
    <dbReference type="NCBI Taxonomy" id="2933272"/>
    <lineage>
        <taxon>Bacteria</taxon>
        <taxon>Pseudomonadati</taxon>
        <taxon>Pseudomonadota</taxon>
        <taxon>Alphaproteobacteria</taxon>
        <taxon>Hyphomicrobiales</taxon>
        <taxon>Stappiaceae</taxon>
        <taxon>Roseibium</taxon>
    </lineage>
</organism>
<evidence type="ECO:0000313" key="3">
    <source>
        <dbReference type="Proteomes" id="UP001431221"/>
    </source>
</evidence>
<name>A0ABT0GRM4_9HYPH</name>